<sequence>MNKTQHAHVDTREHLLATGESLSLRLGFNGMGLSQLLTTAGIPKGSFYHYFRSKEVFGEAMLQRYFDRYDARMATLLTGSQGDKRHHLLHYFAQAIANYCGSECHNACLAVKLSAEVSDLSEPMRHALDIGTARVIGRLQDAIEAGIEEGSLRITLSPAATAETLYALWLGASLRAKVKRSVAPLTCALESIELILQPAQLS</sequence>
<dbReference type="Proteomes" id="UP000048841">
    <property type="component" value="Unassembled WGS sequence"/>
</dbReference>
<dbReference type="InterPro" id="IPR036271">
    <property type="entry name" value="Tet_transcr_reg_TetR-rel_C_sf"/>
</dbReference>
<dbReference type="Gene3D" id="1.10.357.10">
    <property type="entry name" value="Tetracycline Repressor, domain 2"/>
    <property type="match status" value="1"/>
</dbReference>
<dbReference type="EMBL" id="CP068146">
    <property type="protein sequence ID" value="QQU46741.1"/>
    <property type="molecule type" value="Genomic_DNA"/>
</dbReference>
<evidence type="ECO:0000256" key="2">
    <source>
        <dbReference type="ARBA" id="ARBA00023125"/>
    </source>
</evidence>
<feature type="DNA-binding region" description="H-T-H motif" evidence="4">
    <location>
        <begin position="32"/>
        <end position="51"/>
    </location>
</feature>
<evidence type="ECO:0000313" key="7">
    <source>
        <dbReference type="EMBL" id="QQU46741.1"/>
    </source>
</evidence>
<dbReference type="EMBL" id="CGBR01000050">
    <property type="protein sequence ID" value="CFQ75786.1"/>
    <property type="molecule type" value="Genomic_DNA"/>
</dbReference>
<dbReference type="GeneID" id="31408954"/>
<dbReference type="AlphaFoldDB" id="A0A0E1NKL2"/>
<dbReference type="Pfam" id="PF16925">
    <property type="entry name" value="TetR_C_13"/>
    <property type="match status" value="1"/>
</dbReference>
<evidence type="ECO:0000256" key="1">
    <source>
        <dbReference type="ARBA" id="ARBA00023015"/>
    </source>
</evidence>
<dbReference type="KEGG" id="yet:CH48_3675"/>
<feature type="domain" description="HTH tetR-type" evidence="5">
    <location>
        <begin position="9"/>
        <end position="69"/>
    </location>
</feature>
<dbReference type="InterPro" id="IPR001647">
    <property type="entry name" value="HTH_TetR"/>
</dbReference>
<reference evidence="7 9" key="2">
    <citation type="submission" date="2021-01" db="EMBL/GenBank/DDBJ databases">
        <title>FDA dAtabase for Regulatory Grade micrObial Sequences (FDA-ARGOS): Supporting development and validation of Infectious Disease Dx tests.</title>
        <authorList>
            <person name="Blissenbach B."/>
            <person name="Krut O."/>
            <person name="Tallon L."/>
            <person name="Sadzewicz L."/>
            <person name="Zhao X."/>
            <person name="Boylan J."/>
            <person name="Ott S."/>
            <person name="Bowen H."/>
            <person name="Vavikolanu K."/>
            <person name="Mehta A."/>
            <person name="Aluvathingal J."/>
            <person name="Nadendla S."/>
            <person name="Yan Y."/>
            <person name="Sichtig H."/>
        </authorList>
    </citation>
    <scope>NUCLEOTIDE SEQUENCE [LARGE SCALE GENOMIC DNA]</scope>
    <source>
        <strain evidence="7 9">FDAARGOS_1082</strain>
    </source>
</reference>
<name>A0A0E1NKL2_YEREN</name>
<dbReference type="Proteomes" id="UP000595309">
    <property type="component" value="Chromosome"/>
</dbReference>
<dbReference type="PROSITE" id="PS50977">
    <property type="entry name" value="HTH_TETR_2"/>
    <property type="match status" value="1"/>
</dbReference>
<dbReference type="PANTHER" id="PTHR47506">
    <property type="entry name" value="TRANSCRIPTIONAL REGULATORY PROTEIN"/>
    <property type="match status" value="1"/>
</dbReference>
<evidence type="ECO:0000256" key="3">
    <source>
        <dbReference type="ARBA" id="ARBA00023163"/>
    </source>
</evidence>
<dbReference type="RefSeq" id="WP_005165937.1">
    <property type="nucleotide sequence ID" value="NZ_CGBC01000068.1"/>
</dbReference>
<keyword evidence="1" id="KW-0805">Transcription regulation</keyword>
<reference evidence="6 8" key="1">
    <citation type="submission" date="2015-03" db="EMBL/GenBank/DDBJ databases">
        <authorList>
            <person name="Murphy D."/>
        </authorList>
    </citation>
    <scope>NUCLEOTIDE SEQUENCE [LARGE SCALE GENOMIC DNA]</scope>
    <source>
        <strain evidence="6 8">IP26249</strain>
    </source>
</reference>
<dbReference type="GO" id="GO:0003677">
    <property type="term" value="F:DNA binding"/>
    <property type="evidence" value="ECO:0007669"/>
    <property type="project" value="UniProtKB-UniRule"/>
</dbReference>
<dbReference type="InterPro" id="IPR009057">
    <property type="entry name" value="Homeodomain-like_sf"/>
</dbReference>
<dbReference type="OMA" id="NQQGYAG"/>
<dbReference type="PANTHER" id="PTHR47506:SF6">
    <property type="entry name" value="HTH-TYPE TRANSCRIPTIONAL REPRESSOR NEMR"/>
    <property type="match status" value="1"/>
</dbReference>
<dbReference type="Pfam" id="PF00440">
    <property type="entry name" value="TetR_N"/>
    <property type="match status" value="1"/>
</dbReference>
<dbReference type="SUPFAM" id="SSF46689">
    <property type="entry name" value="Homeodomain-like"/>
    <property type="match status" value="1"/>
</dbReference>
<keyword evidence="2 4" id="KW-0238">DNA-binding</keyword>
<evidence type="ECO:0000259" key="5">
    <source>
        <dbReference type="PROSITE" id="PS50977"/>
    </source>
</evidence>
<dbReference type="InterPro" id="IPR011075">
    <property type="entry name" value="TetR_C"/>
</dbReference>
<dbReference type="SUPFAM" id="SSF48498">
    <property type="entry name" value="Tetracyclin repressor-like, C-terminal domain"/>
    <property type="match status" value="1"/>
</dbReference>
<dbReference type="PATRIC" id="fig|630.129.peg.2056"/>
<organism evidence="6 8">
    <name type="scientific">Yersinia enterocolitica</name>
    <dbReference type="NCBI Taxonomy" id="630"/>
    <lineage>
        <taxon>Bacteria</taxon>
        <taxon>Pseudomonadati</taxon>
        <taxon>Pseudomonadota</taxon>
        <taxon>Gammaproteobacteria</taxon>
        <taxon>Enterobacterales</taxon>
        <taxon>Yersiniaceae</taxon>
        <taxon>Yersinia</taxon>
    </lineage>
</organism>
<evidence type="ECO:0000313" key="9">
    <source>
        <dbReference type="Proteomes" id="UP000595309"/>
    </source>
</evidence>
<protein>
    <submittedName>
        <fullName evidence="6">TetR family transcriptional regulator</fullName>
    </submittedName>
    <submittedName>
        <fullName evidence="7">TetR/AcrR family transcriptional regulator</fullName>
    </submittedName>
</protein>
<accession>A0A0E1NKL2</accession>
<gene>
    <name evidence="6" type="primary">nemR</name>
    <name evidence="6" type="ORF">ERS137941_03998</name>
    <name evidence="7" type="ORF">I6I39_17760</name>
</gene>
<evidence type="ECO:0000256" key="4">
    <source>
        <dbReference type="PROSITE-ProRule" id="PRU00335"/>
    </source>
</evidence>
<evidence type="ECO:0000313" key="8">
    <source>
        <dbReference type="Proteomes" id="UP000048841"/>
    </source>
</evidence>
<keyword evidence="3" id="KW-0804">Transcription</keyword>
<proteinExistence type="predicted"/>
<evidence type="ECO:0000313" key="6">
    <source>
        <dbReference type="EMBL" id="CFQ75786.1"/>
    </source>
</evidence>